<organism evidence="8 9">
    <name type="scientific">Trinickia symbiotica</name>
    <dbReference type="NCBI Taxonomy" id="863227"/>
    <lineage>
        <taxon>Bacteria</taxon>
        <taxon>Pseudomonadati</taxon>
        <taxon>Pseudomonadota</taxon>
        <taxon>Betaproteobacteria</taxon>
        <taxon>Burkholderiales</taxon>
        <taxon>Burkholderiaceae</taxon>
        <taxon>Trinickia</taxon>
    </lineage>
</organism>
<feature type="transmembrane region" description="Helical" evidence="6">
    <location>
        <begin position="284"/>
        <end position="305"/>
    </location>
</feature>
<reference evidence="8 9" key="1">
    <citation type="submission" date="2018-01" db="EMBL/GenBank/DDBJ databases">
        <title>Whole genome analyses suggest that Burkholderia sensu lato contains two further novel genera in the rhizoxinica-symbiotica group Mycetohabitans gen. nov., and Trinickia gen. nov.: implications for the evolution of diazotrophy and nodulation in the Burkholderiaceae.</title>
        <authorList>
            <person name="Estrada-de los Santos P."/>
            <person name="Palmer M."/>
            <person name="Chavez-Ramirez B."/>
            <person name="Beukes C."/>
            <person name="Steenkamp E.T."/>
            <person name="Hirsch A.M."/>
            <person name="Manyaka P."/>
            <person name="Maluk M."/>
            <person name="Lafos M."/>
            <person name="Crook M."/>
            <person name="Gross E."/>
            <person name="Simon M.F."/>
            <person name="Bueno dos Reis Junior F."/>
            <person name="Poole P.S."/>
            <person name="Venter S.N."/>
            <person name="James E.K."/>
        </authorList>
    </citation>
    <scope>NUCLEOTIDE SEQUENCE [LARGE SCALE GENOMIC DNA]</scope>
    <source>
        <strain evidence="8 9">JPY 581</strain>
    </source>
</reference>
<keyword evidence="4 6" id="KW-1133">Transmembrane helix</keyword>
<feature type="domain" description="Major facilitator superfamily (MFS) profile" evidence="7">
    <location>
        <begin position="26"/>
        <end position="435"/>
    </location>
</feature>
<evidence type="ECO:0000259" key="7">
    <source>
        <dbReference type="PROSITE" id="PS50850"/>
    </source>
</evidence>
<dbReference type="EMBL" id="PNYC01000021">
    <property type="protein sequence ID" value="PMS32635.1"/>
    <property type="molecule type" value="Genomic_DNA"/>
</dbReference>
<dbReference type="GO" id="GO:0016020">
    <property type="term" value="C:membrane"/>
    <property type="evidence" value="ECO:0007669"/>
    <property type="project" value="UniProtKB-SubCell"/>
</dbReference>
<feature type="transmembrane region" description="Helical" evidence="6">
    <location>
        <begin position="22"/>
        <end position="39"/>
    </location>
</feature>
<keyword evidence="3 6" id="KW-0812">Transmembrane</keyword>
<feature type="transmembrane region" description="Helical" evidence="6">
    <location>
        <begin position="411"/>
        <end position="431"/>
    </location>
</feature>
<evidence type="ECO:0000256" key="2">
    <source>
        <dbReference type="ARBA" id="ARBA00022448"/>
    </source>
</evidence>
<evidence type="ECO:0000313" key="8">
    <source>
        <dbReference type="EMBL" id="PMS32635.1"/>
    </source>
</evidence>
<name>A0A2N7WTQ5_9BURK</name>
<dbReference type="PANTHER" id="PTHR43791:SF36">
    <property type="entry name" value="TRANSPORTER, PUTATIVE (AFU_ORTHOLOGUE AFUA_6G08340)-RELATED"/>
    <property type="match status" value="1"/>
</dbReference>
<gene>
    <name evidence="8" type="ORF">C0Z20_26045</name>
</gene>
<dbReference type="AlphaFoldDB" id="A0A2N7WTQ5"/>
<evidence type="ECO:0000313" key="9">
    <source>
        <dbReference type="Proteomes" id="UP000235777"/>
    </source>
</evidence>
<dbReference type="InterPro" id="IPR005829">
    <property type="entry name" value="Sugar_transporter_CS"/>
</dbReference>
<dbReference type="InterPro" id="IPR036259">
    <property type="entry name" value="MFS_trans_sf"/>
</dbReference>
<dbReference type="OrthoDB" id="5441967at2"/>
<dbReference type="SUPFAM" id="SSF103473">
    <property type="entry name" value="MFS general substrate transporter"/>
    <property type="match status" value="1"/>
</dbReference>
<evidence type="ECO:0000256" key="3">
    <source>
        <dbReference type="ARBA" id="ARBA00022692"/>
    </source>
</evidence>
<feature type="transmembrane region" description="Helical" evidence="6">
    <location>
        <begin position="97"/>
        <end position="117"/>
    </location>
</feature>
<dbReference type="GO" id="GO:0022857">
    <property type="term" value="F:transmembrane transporter activity"/>
    <property type="evidence" value="ECO:0007669"/>
    <property type="project" value="InterPro"/>
</dbReference>
<dbReference type="InterPro" id="IPR020846">
    <property type="entry name" value="MFS_dom"/>
</dbReference>
<feature type="transmembrane region" description="Helical" evidence="6">
    <location>
        <begin position="123"/>
        <end position="143"/>
    </location>
</feature>
<proteinExistence type="predicted"/>
<dbReference type="Gene3D" id="1.20.1250.20">
    <property type="entry name" value="MFS general substrate transporter like domains"/>
    <property type="match status" value="2"/>
</dbReference>
<dbReference type="Pfam" id="PF07690">
    <property type="entry name" value="MFS_1"/>
    <property type="match status" value="1"/>
</dbReference>
<dbReference type="Proteomes" id="UP000235777">
    <property type="component" value="Unassembled WGS sequence"/>
</dbReference>
<feature type="transmembrane region" description="Helical" evidence="6">
    <location>
        <begin position="251"/>
        <end position="272"/>
    </location>
</feature>
<feature type="transmembrane region" description="Helical" evidence="6">
    <location>
        <begin position="150"/>
        <end position="173"/>
    </location>
</feature>
<comment type="subcellular location">
    <subcellularLocation>
        <location evidence="1">Membrane</location>
        <topology evidence="1">Multi-pass membrane protein</topology>
    </subcellularLocation>
</comment>
<dbReference type="PROSITE" id="PS00216">
    <property type="entry name" value="SUGAR_TRANSPORT_1"/>
    <property type="match status" value="1"/>
</dbReference>
<dbReference type="CDD" id="cd17319">
    <property type="entry name" value="MFS_ExuT_GudP_like"/>
    <property type="match status" value="1"/>
</dbReference>
<dbReference type="PANTHER" id="PTHR43791">
    <property type="entry name" value="PERMEASE-RELATED"/>
    <property type="match status" value="1"/>
</dbReference>
<evidence type="ECO:0000256" key="1">
    <source>
        <dbReference type="ARBA" id="ARBA00004141"/>
    </source>
</evidence>
<feature type="transmembrane region" description="Helical" evidence="6">
    <location>
        <begin position="343"/>
        <end position="364"/>
    </location>
</feature>
<dbReference type="PROSITE" id="PS50850">
    <property type="entry name" value="MFS"/>
    <property type="match status" value="1"/>
</dbReference>
<feature type="transmembrane region" description="Helical" evidence="6">
    <location>
        <begin position="185"/>
        <end position="208"/>
    </location>
</feature>
<dbReference type="RefSeq" id="WP_018441868.1">
    <property type="nucleotide sequence ID" value="NZ_KB890180.1"/>
</dbReference>
<evidence type="ECO:0000256" key="4">
    <source>
        <dbReference type="ARBA" id="ARBA00022989"/>
    </source>
</evidence>
<feature type="transmembrane region" description="Helical" evidence="6">
    <location>
        <begin position="317"/>
        <end position="337"/>
    </location>
</feature>
<sequence>MTTFANPPRDFASLERNVCAKAMRRILPFLLLCYVVSYLDRVNVGFAQLQMANDLRLGPAAYGFAAGIFFVGYVLFEVPSNMALRKIGARLTFCRIMVAWGVTSAMTMFVTAAWQLYILRFLLGAFEAGFFPGVVLYFTYWFPARRRATVVSWFFVGAALSGVIGGPVSGWILRTFVGVWGLHGWQWLFALEGVPAILLGIAAVFLIVDKPETAHWLTEEEKKALHEIVNEGTEVPEDAQSIFKALANPRLYWLTAMYFAICAGCYGISFWLPVMIKDTGVKDVFLVGIYSAAAWTIGSAGIVLISMWSDKVGRRRAPLALCVAAGAIALGLMAHYGSSVGSVATLGSLGIAIAVIYAAVPIFWSIPPMYFSAGSLAPAIAIISSVGSLAGFVSPYVIGIVANRTGRASDGLFAVVALLALCGLAAVAGSLNTKRLQQAAV</sequence>
<dbReference type="FunFam" id="1.20.1250.20:FF:000018">
    <property type="entry name" value="MFS transporter permease"/>
    <property type="match status" value="1"/>
</dbReference>
<keyword evidence="2" id="KW-0813">Transport</keyword>
<dbReference type="STRING" id="863227.GCA_000373005_03284"/>
<feature type="transmembrane region" description="Helical" evidence="6">
    <location>
        <begin position="376"/>
        <end position="399"/>
    </location>
</feature>
<protein>
    <submittedName>
        <fullName evidence="8">MFS transporter</fullName>
    </submittedName>
</protein>
<feature type="transmembrane region" description="Helical" evidence="6">
    <location>
        <begin position="59"/>
        <end position="76"/>
    </location>
</feature>
<evidence type="ECO:0000256" key="5">
    <source>
        <dbReference type="ARBA" id="ARBA00023136"/>
    </source>
</evidence>
<keyword evidence="9" id="KW-1185">Reference proteome</keyword>
<dbReference type="InterPro" id="IPR011701">
    <property type="entry name" value="MFS"/>
</dbReference>
<accession>A0A2N7WTQ5</accession>
<evidence type="ECO:0000256" key="6">
    <source>
        <dbReference type="SAM" id="Phobius"/>
    </source>
</evidence>
<comment type="caution">
    <text evidence="8">The sequence shown here is derived from an EMBL/GenBank/DDBJ whole genome shotgun (WGS) entry which is preliminary data.</text>
</comment>
<keyword evidence="5 6" id="KW-0472">Membrane</keyword>